<reference evidence="1 2" key="1">
    <citation type="submission" date="2013-09" db="EMBL/GenBank/DDBJ databases">
        <authorList>
            <person name="Sundararajan A."/>
        </authorList>
    </citation>
    <scope>NUCLEOTIDE SEQUENCE [LARGE SCALE GENOMIC DNA]</scope>
    <source>
        <strain evidence="1">CIDMTR</strain>
    </source>
</reference>
<evidence type="ECO:0000313" key="1">
    <source>
        <dbReference type="EMBL" id="CDI95453.1"/>
    </source>
</evidence>
<organism evidence="1 2">
    <name type="scientific">Caviid herpesvirus 2 str. CIDMTR</name>
    <dbReference type="NCBI Taxonomy" id="1415526"/>
    <lineage>
        <taxon>Viruses</taxon>
        <taxon>Duplodnaviria</taxon>
        <taxon>Heunggongvirae</taxon>
        <taxon>Peploviricota</taxon>
        <taxon>Herviviricetes</taxon>
        <taxon>Herpesvirales</taxon>
        <taxon>Orthoherpesviridae</taxon>
        <taxon>Betaherpesvirinae</taxon>
        <taxon>Quwivirus</taxon>
        <taxon>Quwivirus caviidbeta2</taxon>
    </lineage>
</organism>
<evidence type="ECO:0000313" key="2">
    <source>
        <dbReference type="Proteomes" id="UP000163196"/>
    </source>
</evidence>
<protein>
    <submittedName>
        <fullName evidence="1">GP130</fullName>
    </submittedName>
</protein>
<accession>U6HC73</accession>
<proteinExistence type="predicted"/>
<reference evidence="1 2" key="2">
    <citation type="submission" date="2013-11" db="EMBL/GenBank/DDBJ databases">
        <title>Genome sequence of a novel, newly isolated strain of guinea pig cytomegalovirus: CIDMTR strain.</title>
        <authorList>
            <person name="Schleiss M.R."/>
            <person name="Hernandez-Alvarado N."/>
            <person name="Ramaraj T."/>
            <person name="Crow J.A."/>
        </authorList>
    </citation>
    <scope>NUCLEOTIDE SEQUENCE [LARGE SCALE GENOMIC DNA]</scope>
    <source>
        <strain evidence="1">CIDMTR</strain>
    </source>
</reference>
<sequence>MHFTCLLMPTSTLRYKIDNVRYIVSNVIDVNDPVRLLTVRTCIPVLVCGVLAATRLRLTNRKGFLPRRTHKTNRYTVWQPCIGERYANVTLLQEKGCFTAHRTTYVHQIIFTSY</sequence>
<name>U6HC73_9BETA</name>
<dbReference type="EMBL" id="HG531783">
    <property type="protein sequence ID" value="CDI95453.1"/>
    <property type="molecule type" value="Genomic_DNA"/>
</dbReference>
<dbReference type="Proteomes" id="UP000163196">
    <property type="component" value="Genome"/>
</dbReference>